<dbReference type="AlphaFoldDB" id="A7VT24"/>
<keyword evidence="3 5" id="KW-0808">Transferase</keyword>
<evidence type="ECO:0000313" key="5">
    <source>
        <dbReference type="EMBL" id="EDO61320.1"/>
    </source>
</evidence>
<keyword evidence="2 5" id="KW-0489">Methyltransferase</keyword>
<proteinExistence type="inferred from homology"/>
<keyword evidence="8" id="KW-1185">Reference proteome</keyword>
<protein>
    <submittedName>
        <fullName evidence="5">Methyltransferase domain protein</fullName>
    </submittedName>
    <submittedName>
        <fullName evidence="6">SAM-dependent methyltransferase</fullName>
    </submittedName>
</protein>
<accession>A7VT24</accession>
<dbReference type="OrthoDB" id="9782876at2"/>
<dbReference type="Pfam" id="PF08241">
    <property type="entry name" value="Methyltransf_11"/>
    <property type="match status" value="1"/>
</dbReference>
<gene>
    <name evidence="6" type="ORF">CH238_08400</name>
    <name evidence="5" type="ORF">CLOLEP_01715</name>
</gene>
<dbReference type="InterPro" id="IPR029063">
    <property type="entry name" value="SAM-dependent_MTases_sf"/>
</dbReference>
<evidence type="ECO:0000256" key="2">
    <source>
        <dbReference type="ARBA" id="ARBA00022603"/>
    </source>
</evidence>
<evidence type="ECO:0000313" key="6">
    <source>
        <dbReference type="EMBL" id="PEQ24570.1"/>
    </source>
</evidence>
<name>A7VT24_9FIRM</name>
<dbReference type="PANTHER" id="PTHR44942:SF4">
    <property type="entry name" value="METHYLTRANSFERASE TYPE 11 DOMAIN-CONTAINING PROTEIN"/>
    <property type="match status" value="1"/>
</dbReference>
<comment type="caution">
    <text evidence="5">The sequence shown here is derived from an EMBL/GenBank/DDBJ whole genome shotgun (WGS) entry which is preliminary data.</text>
</comment>
<dbReference type="InterPro" id="IPR013216">
    <property type="entry name" value="Methyltransf_11"/>
</dbReference>
<dbReference type="Gene3D" id="3.40.50.150">
    <property type="entry name" value="Vaccinia Virus protein VP39"/>
    <property type="match status" value="1"/>
</dbReference>
<dbReference type="PANTHER" id="PTHR44942">
    <property type="entry name" value="METHYLTRANSF_11 DOMAIN-CONTAINING PROTEIN"/>
    <property type="match status" value="1"/>
</dbReference>
<dbReference type="GO" id="GO:0008757">
    <property type="term" value="F:S-adenosylmethionine-dependent methyltransferase activity"/>
    <property type="evidence" value="ECO:0007669"/>
    <property type="project" value="InterPro"/>
</dbReference>
<feature type="domain" description="Methyltransferase type 11" evidence="4">
    <location>
        <begin position="25"/>
        <end position="94"/>
    </location>
</feature>
<dbReference type="GO" id="GO:0032259">
    <property type="term" value="P:methylation"/>
    <property type="evidence" value="ECO:0007669"/>
    <property type="project" value="UniProtKB-KW"/>
</dbReference>
<evidence type="ECO:0000256" key="3">
    <source>
        <dbReference type="ARBA" id="ARBA00022679"/>
    </source>
</evidence>
<dbReference type="eggNOG" id="COG2227">
    <property type="taxonomic scope" value="Bacteria"/>
</dbReference>
<evidence type="ECO:0000256" key="1">
    <source>
        <dbReference type="ARBA" id="ARBA00008361"/>
    </source>
</evidence>
<dbReference type="Proteomes" id="UP000220611">
    <property type="component" value="Unassembled WGS sequence"/>
</dbReference>
<dbReference type="HOGENOM" id="CLU_049344_8_1_9"/>
<dbReference type="InterPro" id="IPR051052">
    <property type="entry name" value="Diverse_substrate_MTase"/>
</dbReference>
<evidence type="ECO:0000259" key="4">
    <source>
        <dbReference type="Pfam" id="PF08241"/>
    </source>
</evidence>
<dbReference type="SUPFAM" id="SSF53335">
    <property type="entry name" value="S-adenosyl-L-methionine-dependent methyltransferases"/>
    <property type="match status" value="1"/>
</dbReference>
<evidence type="ECO:0000313" key="8">
    <source>
        <dbReference type="Proteomes" id="UP000220611"/>
    </source>
</evidence>
<sequence length="214" mass="24128">MTKLGNMIFYSPAAGRRCTISFIKTAADISENQIAQAALSEGMKIEYYAVPAEKLAFPDESFDVITACQRFWHFDHAQIMPKLFRVLKSNGSLLVLCMAWLPFEDEIAGASERLVLKYNPSWSGAGEPIPPIEIPACHTEKFDLVYHDEYSLQVPFTRGSWNGRMKARRGTGASLTSAEILAWEQEHKKLLEQIAPMEFNIRHYAAAAELKARK</sequence>
<reference evidence="5 7" key="2">
    <citation type="submission" date="2007-08" db="EMBL/GenBank/DDBJ databases">
        <authorList>
            <person name="Fulton L."/>
            <person name="Clifton S."/>
            <person name="Fulton B."/>
            <person name="Xu J."/>
            <person name="Minx P."/>
            <person name="Pepin K.H."/>
            <person name="Johnson M."/>
            <person name="Thiruvilangam P."/>
            <person name="Bhonagiri V."/>
            <person name="Nash W.E."/>
            <person name="Wang C."/>
            <person name="Mardis E.R."/>
            <person name="Wilson R.K."/>
        </authorList>
    </citation>
    <scope>NUCLEOTIDE SEQUENCE [LARGE SCALE GENOMIC DNA]</scope>
    <source>
        <strain evidence="5 7">DSM 753</strain>
    </source>
</reference>
<dbReference type="EMBL" id="ABCB02000018">
    <property type="protein sequence ID" value="EDO61320.1"/>
    <property type="molecule type" value="Genomic_DNA"/>
</dbReference>
<comment type="similarity">
    <text evidence="1">Belongs to the methyltransferase superfamily.</text>
</comment>
<dbReference type="EMBL" id="NOXF01000005">
    <property type="protein sequence ID" value="PEQ24570.1"/>
    <property type="molecule type" value="Genomic_DNA"/>
</dbReference>
<reference evidence="5 7" key="1">
    <citation type="submission" date="2007-08" db="EMBL/GenBank/DDBJ databases">
        <title>Draft genome sequence of Clostridium leptum (DSM 753).</title>
        <authorList>
            <person name="Sudarsanam P."/>
            <person name="Ley R."/>
            <person name="Guruge J."/>
            <person name="Turnbaugh P.J."/>
            <person name="Mahowald M."/>
            <person name="Liep D."/>
            <person name="Gordon J."/>
        </authorList>
    </citation>
    <scope>NUCLEOTIDE SEQUENCE [LARGE SCALE GENOMIC DNA]</scope>
    <source>
        <strain evidence="5 7">DSM 753</strain>
    </source>
</reference>
<organism evidence="5 7">
    <name type="scientific">[Clostridium] leptum DSM 753</name>
    <dbReference type="NCBI Taxonomy" id="428125"/>
    <lineage>
        <taxon>Bacteria</taxon>
        <taxon>Bacillati</taxon>
        <taxon>Bacillota</taxon>
        <taxon>Clostridia</taxon>
        <taxon>Eubacteriales</taxon>
        <taxon>Oscillospiraceae</taxon>
        <taxon>Oscillospiraceae incertae sedis</taxon>
    </lineage>
</organism>
<dbReference type="Proteomes" id="UP000003490">
    <property type="component" value="Unassembled WGS sequence"/>
</dbReference>
<reference evidence="6 8" key="3">
    <citation type="submission" date="2017-07" db="EMBL/GenBank/DDBJ databases">
        <title>Prevalence of linear plasmids in Cutibacterium (Propionibacterium) acnes isolates obtained from prostatic tissue.</title>
        <authorList>
            <person name="Davidsson S."/>
            <person name="Carlsson J."/>
            <person name="Molling P."/>
            <person name="Andren O."/>
            <person name="Andersson S.-O."/>
            <person name="Brzuszkiewicz E."/>
            <person name="Poehlein A."/>
            <person name="Al-Zeer M."/>
            <person name="Brinkmann V."/>
            <person name="Scavenius C."/>
            <person name="Nazipi S."/>
            <person name="Soderquist B."/>
            <person name="Bruggemann H."/>
        </authorList>
    </citation>
    <scope>NUCLEOTIDE SEQUENCE [LARGE SCALE GENOMIC DNA]</scope>
    <source>
        <strain evidence="6 8">DSM 753</strain>
    </source>
</reference>
<dbReference type="CDD" id="cd02440">
    <property type="entry name" value="AdoMet_MTases"/>
    <property type="match status" value="1"/>
</dbReference>
<evidence type="ECO:0000313" key="7">
    <source>
        <dbReference type="Proteomes" id="UP000003490"/>
    </source>
</evidence>